<comment type="caution">
    <text evidence="6">The sequence shown here is derived from an EMBL/GenBank/DDBJ whole genome shotgun (WGS) entry which is preliminary data.</text>
</comment>
<dbReference type="PANTHER" id="PTHR12542">
    <property type="entry name" value="EXOCYST COMPLEX PROTEIN EXO70"/>
    <property type="match status" value="1"/>
</dbReference>
<reference evidence="6 7" key="1">
    <citation type="journal article" date="2021" name="Commun. Biol.">
        <title>The genome of Shorea leprosula (Dipterocarpaceae) highlights the ecological relevance of drought in aseasonal tropical rainforests.</title>
        <authorList>
            <person name="Ng K.K.S."/>
            <person name="Kobayashi M.J."/>
            <person name="Fawcett J.A."/>
            <person name="Hatakeyama M."/>
            <person name="Paape T."/>
            <person name="Ng C.H."/>
            <person name="Ang C.C."/>
            <person name="Tnah L.H."/>
            <person name="Lee C.T."/>
            <person name="Nishiyama T."/>
            <person name="Sese J."/>
            <person name="O'Brien M.J."/>
            <person name="Copetti D."/>
            <person name="Mohd Noor M.I."/>
            <person name="Ong R.C."/>
            <person name="Putra M."/>
            <person name="Sireger I.Z."/>
            <person name="Indrioko S."/>
            <person name="Kosugi Y."/>
            <person name="Izuno A."/>
            <person name="Isagi Y."/>
            <person name="Lee S.L."/>
            <person name="Shimizu K.K."/>
        </authorList>
    </citation>
    <scope>NUCLEOTIDE SEQUENCE [LARGE SCALE GENOMIC DNA]</scope>
    <source>
        <strain evidence="6">214</strain>
    </source>
</reference>
<proteinExistence type="inferred from homology"/>
<feature type="compositionally biased region" description="Basic and acidic residues" evidence="4">
    <location>
        <begin position="15"/>
        <end position="32"/>
    </location>
</feature>
<sequence length="639" mass="73358">MEKSLDPETSGSFNRKKDDESSTPRPDAHAEELSPELRSSFAQIMEDVDRFVETLSSVTEKSSFPEIPDCVKSLLKIIESLISKYDALTRFGQNQEEDASFFGSMNRVSKLVNNLGEFPSGSSNSSFNRASSVLHRAVCLLDDEFHVLLENSKRSSNPDHKSPMPSKQSSFNHNQELDQSVASQPETVTEDEFPSFTKESIANMNRITKSMIFAGYELECCLIYSAFRGKAFENELDKLGYENISTDDVQKMQWEPLEKEIASWINIVKRCLTNLFPGERKLCHSIFSDYPSIAERLFVDLATALIMRFLNFADAIALTKRSAEKLFKILDVYETLRDMLATINDLPVEDLEAEITIAQRRVGESAVSIFCELENSIRSDNGKTPVAGGAVHPLTRYTMNYLKYACEYKDTLEQVFQLHPRKNISYSNQLKVQEEPKTMEHSESSEFSIQVRMVMDLLDANLAMKSNLYKDPSLRYIFLMNNGRYIVQKLKGSAEIYEILGEAWYRKRSSELRRYHKNYQRETWSKVLQVLNHEGLQVNGKVLKPILKERFKSFNSLFDEIHKTQSAWILSDEQLQSELRVSISSVVIPAYRSFLGRFKQFLAPGRQTEKYVKYQPEDIEGLIEDLFDGNRVSMAKRKN</sequence>
<keyword evidence="3" id="KW-0653">Protein transport</keyword>
<protein>
    <recommendedName>
        <fullName evidence="3">Exocyst subunit Exo70 family protein</fullName>
    </recommendedName>
</protein>
<dbReference type="Proteomes" id="UP001054252">
    <property type="component" value="Unassembled WGS sequence"/>
</dbReference>
<dbReference type="FunFam" id="1.20.1280.170:FF:000003">
    <property type="entry name" value="Exocyst subunit Exo70 family protein"/>
    <property type="match status" value="1"/>
</dbReference>
<dbReference type="PANTHER" id="PTHR12542:SF127">
    <property type="entry name" value="EXOCYST COMPLEX COMPONENT EXO70C1"/>
    <property type="match status" value="1"/>
</dbReference>
<comment type="function">
    <text evidence="3">Component of the exocyst complex.</text>
</comment>
<dbReference type="AlphaFoldDB" id="A0AAV5IEX6"/>
<accession>A0AAV5IEX6</accession>
<dbReference type="GO" id="GO:0015031">
    <property type="term" value="P:protein transport"/>
    <property type="evidence" value="ECO:0007669"/>
    <property type="project" value="UniProtKB-KW"/>
</dbReference>
<dbReference type="Gene3D" id="1.20.1280.170">
    <property type="entry name" value="Exocyst complex component Exo70"/>
    <property type="match status" value="1"/>
</dbReference>
<feature type="domain" description="Exocyst complex subunit Exo70 C-terminal" evidence="5">
    <location>
        <begin position="263"/>
        <end position="625"/>
    </location>
</feature>
<evidence type="ECO:0000256" key="2">
    <source>
        <dbReference type="ARBA" id="ARBA00022448"/>
    </source>
</evidence>
<dbReference type="Pfam" id="PF03081">
    <property type="entry name" value="Exo70_C"/>
    <property type="match status" value="1"/>
</dbReference>
<evidence type="ECO:0000313" key="7">
    <source>
        <dbReference type="Proteomes" id="UP001054252"/>
    </source>
</evidence>
<feature type="compositionally biased region" description="Basic and acidic residues" evidence="4">
    <location>
        <begin position="152"/>
        <end position="162"/>
    </location>
</feature>
<feature type="region of interest" description="Disordered" evidence="4">
    <location>
        <begin position="152"/>
        <end position="194"/>
    </location>
</feature>
<evidence type="ECO:0000259" key="5">
    <source>
        <dbReference type="Pfam" id="PF03081"/>
    </source>
</evidence>
<feature type="compositionally biased region" description="Polar residues" evidence="4">
    <location>
        <begin position="165"/>
        <end position="187"/>
    </location>
</feature>
<organism evidence="6 7">
    <name type="scientific">Rubroshorea leprosula</name>
    <dbReference type="NCBI Taxonomy" id="152421"/>
    <lineage>
        <taxon>Eukaryota</taxon>
        <taxon>Viridiplantae</taxon>
        <taxon>Streptophyta</taxon>
        <taxon>Embryophyta</taxon>
        <taxon>Tracheophyta</taxon>
        <taxon>Spermatophyta</taxon>
        <taxon>Magnoliopsida</taxon>
        <taxon>eudicotyledons</taxon>
        <taxon>Gunneridae</taxon>
        <taxon>Pentapetalae</taxon>
        <taxon>rosids</taxon>
        <taxon>malvids</taxon>
        <taxon>Malvales</taxon>
        <taxon>Dipterocarpaceae</taxon>
        <taxon>Rubroshorea</taxon>
    </lineage>
</organism>
<comment type="similarity">
    <text evidence="1 3">Belongs to the EXO70 family.</text>
</comment>
<keyword evidence="2 3" id="KW-0813">Transport</keyword>
<dbReference type="GO" id="GO:0006887">
    <property type="term" value="P:exocytosis"/>
    <property type="evidence" value="ECO:0007669"/>
    <property type="project" value="UniProtKB-KW"/>
</dbReference>
<evidence type="ECO:0000256" key="4">
    <source>
        <dbReference type="SAM" id="MobiDB-lite"/>
    </source>
</evidence>
<name>A0AAV5IEX6_9ROSI</name>
<evidence type="ECO:0000313" key="6">
    <source>
        <dbReference type="EMBL" id="GKU96209.1"/>
    </source>
</evidence>
<dbReference type="InterPro" id="IPR016159">
    <property type="entry name" value="Cullin_repeat-like_dom_sf"/>
</dbReference>
<dbReference type="InterPro" id="IPR046364">
    <property type="entry name" value="Exo70_C"/>
</dbReference>
<keyword evidence="7" id="KW-1185">Reference proteome</keyword>
<dbReference type="Pfam" id="PF20669">
    <property type="entry name" value="Exo70_N"/>
    <property type="match status" value="1"/>
</dbReference>
<dbReference type="InterPro" id="IPR004140">
    <property type="entry name" value="Exo70"/>
</dbReference>
<dbReference type="GO" id="GO:0005546">
    <property type="term" value="F:phosphatidylinositol-4,5-bisphosphate binding"/>
    <property type="evidence" value="ECO:0007669"/>
    <property type="project" value="InterPro"/>
</dbReference>
<dbReference type="GO" id="GO:0000145">
    <property type="term" value="C:exocyst"/>
    <property type="evidence" value="ECO:0007669"/>
    <property type="project" value="InterPro"/>
</dbReference>
<feature type="region of interest" description="Disordered" evidence="4">
    <location>
        <begin position="1"/>
        <end position="36"/>
    </location>
</feature>
<evidence type="ECO:0000256" key="1">
    <source>
        <dbReference type="ARBA" id="ARBA00006756"/>
    </source>
</evidence>
<dbReference type="EMBL" id="BPVZ01000010">
    <property type="protein sequence ID" value="GKU96209.1"/>
    <property type="molecule type" value="Genomic_DNA"/>
</dbReference>
<dbReference type="SUPFAM" id="SSF74788">
    <property type="entry name" value="Cullin repeat-like"/>
    <property type="match status" value="1"/>
</dbReference>
<evidence type="ECO:0000256" key="3">
    <source>
        <dbReference type="RuleBase" id="RU365026"/>
    </source>
</evidence>
<gene>
    <name evidence="6" type="ORF">SLEP1_g9472</name>
</gene>
<keyword evidence="3" id="KW-0268">Exocytosis</keyword>